<dbReference type="EMBL" id="AXZF01000003">
    <property type="protein sequence ID" value="ERT69991.1"/>
    <property type="molecule type" value="Genomic_DNA"/>
</dbReference>
<dbReference type="GeneID" id="96968173"/>
<evidence type="ECO:0000256" key="1">
    <source>
        <dbReference type="SAM" id="SignalP"/>
    </source>
</evidence>
<name>U7VEQ1_9FUSO</name>
<feature type="signal peptide" evidence="1">
    <location>
        <begin position="1"/>
        <end position="18"/>
    </location>
</feature>
<dbReference type="AlphaFoldDB" id="U7VEQ1"/>
<evidence type="ECO:0000313" key="4">
    <source>
        <dbReference type="Proteomes" id="UP000017081"/>
    </source>
</evidence>
<proteinExistence type="predicted"/>
<dbReference type="InterPro" id="IPR007329">
    <property type="entry name" value="FMN-bd"/>
</dbReference>
<feature type="chain" id="PRO_5004688691" description="FMN-binding domain-containing protein" evidence="1">
    <location>
        <begin position="19"/>
        <end position="101"/>
    </location>
</feature>
<reference evidence="3 4" key="1">
    <citation type="submission" date="2013-08" db="EMBL/GenBank/DDBJ databases">
        <authorList>
            <person name="Weinstock G."/>
            <person name="Sodergren E."/>
            <person name="Wylie T."/>
            <person name="Fulton L."/>
            <person name="Fulton R."/>
            <person name="Fronick C."/>
            <person name="O'Laughlin M."/>
            <person name="Godfrey J."/>
            <person name="Miner T."/>
            <person name="Herter B."/>
            <person name="Appelbaum E."/>
            <person name="Cordes M."/>
            <person name="Lek S."/>
            <person name="Wollam A."/>
            <person name="Pepin K.H."/>
            <person name="Palsikar V.B."/>
            <person name="Mitreva M."/>
            <person name="Wilson R.K."/>
        </authorList>
    </citation>
    <scope>NUCLEOTIDE SEQUENCE [LARGE SCALE GENOMIC DNA]</scope>
    <source>
        <strain evidence="3 4">ATCC BAA-474</strain>
    </source>
</reference>
<dbReference type="Gene3D" id="3.90.1010.20">
    <property type="match status" value="1"/>
</dbReference>
<gene>
    <name evidence="3" type="ORF">HMPREF0202_00078</name>
</gene>
<feature type="domain" description="FMN-binding" evidence="2">
    <location>
        <begin position="28"/>
        <end position="99"/>
    </location>
</feature>
<dbReference type="Proteomes" id="UP000017081">
    <property type="component" value="Unassembled WGS sequence"/>
</dbReference>
<dbReference type="STRING" id="1319815.HMPREF0202_00078"/>
<keyword evidence="1" id="KW-0732">Signal</keyword>
<evidence type="ECO:0000313" key="3">
    <source>
        <dbReference type="EMBL" id="ERT69991.1"/>
    </source>
</evidence>
<keyword evidence="4" id="KW-1185">Reference proteome</keyword>
<evidence type="ECO:0000259" key="2">
    <source>
        <dbReference type="SMART" id="SM00900"/>
    </source>
</evidence>
<organism evidence="3 4">
    <name type="scientific">Cetobacterium somerae ATCC BAA-474</name>
    <dbReference type="NCBI Taxonomy" id="1319815"/>
    <lineage>
        <taxon>Bacteria</taxon>
        <taxon>Fusobacteriati</taxon>
        <taxon>Fusobacteriota</taxon>
        <taxon>Fusobacteriia</taxon>
        <taxon>Fusobacteriales</taxon>
        <taxon>Fusobacteriaceae</taxon>
        <taxon>Cetobacterium</taxon>
    </lineage>
</organism>
<dbReference type="RefSeq" id="WP_023049628.1">
    <property type="nucleotide sequence ID" value="NZ_CP173062.2"/>
</dbReference>
<dbReference type="GO" id="GO:0016020">
    <property type="term" value="C:membrane"/>
    <property type="evidence" value="ECO:0007669"/>
    <property type="project" value="InterPro"/>
</dbReference>
<dbReference type="eggNOG" id="COG3976">
    <property type="taxonomic scope" value="Bacteria"/>
</dbReference>
<accession>U7VEQ1</accession>
<protein>
    <recommendedName>
        <fullName evidence="2">FMN-binding domain-containing protein</fullName>
    </recommendedName>
</protein>
<comment type="caution">
    <text evidence="3">The sequence shown here is derived from an EMBL/GenBank/DDBJ whole genome shotgun (WGS) entry which is preliminary data.</text>
</comment>
<dbReference type="SMART" id="SM00900">
    <property type="entry name" value="FMN_bind"/>
    <property type="match status" value="1"/>
</dbReference>
<sequence length="101" mass="10539">MKKFIMSMLVVLSAVAFGAEVKEGTGLGYADDIKVAVTMDGDKIVAIEVKENSDTPGIANPAIEQLTKKVIEAQSSQVDTVAGATYTSEGFLEAVNNATGK</sequence>
<dbReference type="Pfam" id="PF04205">
    <property type="entry name" value="FMN_bind"/>
    <property type="match status" value="1"/>
</dbReference>
<dbReference type="GO" id="GO:0010181">
    <property type="term" value="F:FMN binding"/>
    <property type="evidence" value="ECO:0007669"/>
    <property type="project" value="InterPro"/>
</dbReference>
<dbReference type="HOGENOM" id="CLU_096350_3_1_0"/>
<dbReference type="PATRIC" id="fig|1319815.3.peg.76"/>